<comment type="caution">
    <text evidence="2">The sequence shown here is derived from an EMBL/GenBank/DDBJ whole genome shotgun (WGS) entry which is preliminary data.</text>
</comment>
<evidence type="ECO:0000313" key="2">
    <source>
        <dbReference type="EMBL" id="MBB3927757.1"/>
    </source>
</evidence>
<dbReference type="RefSeq" id="WP_284278585.1">
    <property type="nucleotide sequence ID" value="NZ_BSPS01000082.1"/>
</dbReference>
<name>A0A7W6BQ64_9SPHN</name>
<dbReference type="Proteomes" id="UP000571950">
    <property type="component" value="Unassembled WGS sequence"/>
</dbReference>
<sequence>MGDLLSKISTDAAALNKERPTMTVIAGNETRTRTDAARENRDAAAVRTALPAGNEATARPAREERSDDYLRIDVC</sequence>
<proteinExistence type="predicted"/>
<organism evidence="2 3">
    <name type="scientific">Sphingobium jiangsuense</name>
    <dbReference type="NCBI Taxonomy" id="870476"/>
    <lineage>
        <taxon>Bacteria</taxon>
        <taxon>Pseudomonadati</taxon>
        <taxon>Pseudomonadota</taxon>
        <taxon>Alphaproteobacteria</taxon>
        <taxon>Sphingomonadales</taxon>
        <taxon>Sphingomonadaceae</taxon>
        <taxon>Sphingobium</taxon>
    </lineage>
</organism>
<dbReference type="EMBL" id="JACIDT010000015">
    <property type="protein sequence ID" value="MBB3927757.1"/>
    <property type="molecule type" value="Genomic_DNA"/>
</dbReference>
<feature type="compositionally biased region" description="Basic and acidic residues" evidence="1">
    <location>
        <begin position="32"/>
        <end position="44"/>
    </location>
</feature>
<protein>
    <submittedName>
        <fullName evidence="2">Uncharacterized protein</fullName>
    </submittedName>
</protein>
<reference evidence="2 3" key="1">
    <citation type="submission" date="2020-08" db="EMBL/GenBank/DDBJ databases">
        <title>Genomic Encyclopedia of Type Strains, Phase IV (KMG-IV): sequencing the most valuable type-strain genomes for metagenomic binning, comparative biology and taxonomic classification.</title>
        <authorList>
            <person name="Goeker M."/>
        </authorList>
    </citation>
    <scope>NUCLEOTIDE SEQUENCE [LARGE SCALE GENOMIC DNA]</scope>
    <source>
        <strain evidence="2 3">DSM 26189</strain>
    </source>
</reference>
<gene>
    <name evidence="2" type="ORF">GGR43_003494</name>
</gene>
<keyword evidence="3" id="KW-1185">Reference proteome</keyword>
<evidence type="ECO:0000313" key="3">
    <source>
        <dbReference type="Proteomes" id="UP000571950"/>
    </source>
</evidence>
<accession>A0A7W6BQ64</accession>
<feature type="compositionally biased region" description="Basic and acidic residues" evidence="1">
    <location>
        <begin position="60"/>
        <end position="75"/>
    </location>
</feature>
<dbReference type="AlphaFoldDB" id="A0A7W6BQ64"/>
<feature type="region of interest" description="Disordered" evidence="1">
    <location>
        <begin position="32"/>
        <end position="75"/>
    </location>
</feature>
<evidence type="ECO:0000256" key="1">
    <source>
        <dbReference type="SAM" id="MobiDB-lite"/>
    </source>
</evidence>